<feature type="domain" description="Protein kinase" evidence="9">
    <location>
        <begin position="30"/>
        <end position="323"/>
    </location>
</feature>
<evidence type="ECO:0000259" key="9">
    <source>
        <dbReference type="PROSITE" id="PS50011"/>
    </source>
</evidence>
<sequence>MNSPLTSNNNNINNATNKLINTRNTFEELYEYGIEVGKGRYATVKKCYCKRTNKCYAAKIIKNFRTKNNFNLNIIENEITALTLARSHSSIVTLYEVFQTRSETILVLEYAAEKDLHIYLDTEGAFEEEKACEIVYQILKALRFLHSKNVLHLDIKPENVLLMNPLSSRNNSLSSSHNSDHLSSELCQTDNIFDSGEPVKVKLCDFSFSQLLTPGKQIFGMMGTVAYSAPEVIQYDPLTKATDMWSLGVLTYVLLTEYTPFGNGTEKNQTENNILSVREKGFNCTEEHFRDVSLEAQDFIEHLIQFNPRQRLTVEQALNHKWFQKFNMNALSEDIENLNIDNSQRKFVELEIKDRAVYNSTFTSKNTSNKTLSSITNTLIEIKDDKNNNSLSSLIENSNDIKSSSTSSLSSTENCELKQEELSVGLTKQEILNSEYCVLDSLISSSSSTFIRPAIVETQENHHHHQKSNDIKLVSNSYASSST</sequence>
<dbReference type="GO" id="GO:0043065">
    <property type="term" value="P:positive regulation of apoptotic process"/>
    <property type="evidence" value="ECO:0007669"/>
    <property type="project" value="TreeGrafter"/>
</dbReference>
<keyword evidence="1 7" id="KW-0723">Serine/threonine-protein kinase</keyword>
<keyword evidence="11" id="KW-1185">Reference proteome</keyword>
<keyword evidence="2" id="KW-0808">Transferase</keyword>
<feature type="region of interest" description="Disordered" evidence="8">
    <location>
        <begin position="459"/>
        <end position="483"/>
    </location>
</feature>
<evidence type="ECO:0000256" key="2">
    <source>
        <dbReference type="ARBA" id="ARBA00022679"/>
    </source>
</evidence>
<dbReference type="InterPro" id="IPR008271">
    <property type="entry name" value="Ser/Thr_kinase_AS"/>
</dbReference>
<dbReference type="PROSITE" id="PS00108">
    <property type="entry name" value="PROTEIN_KINASE_ST"/>
    <property type="match status" value="1"/>
</dbReference>
<keyword evidence="5 6" id="KW-0067">ATP-binding</keyword>
<dbReference type="InterPro" id="IPR000719">
    <property type="entry name" value="Prot_kinase_dom"/>
</dbReference>
<dbReference type="Pfam" id="PF00069">
    <property type="entry name" value="Pkinase"/>
    <property type="match status" value="1"/>
</dbReference>
<proteinExistence type="inferred from homology"/>
<reference evidence="10" key="1">
    <citation type="submission" date="2021-02" db="EMBL/GenBank/DDBJ databases">
        <authorList>
            <person name="Nowell W R."/>
        </authorList>
    </citation>
    <scope>NUCLEOTIDE SEQUENCE</scope>
    <source>
        <strain evidence="10">Ploen Becks lab</strain>
    </source>
</reference>
<evidence type="ECO:0000313" key="11">
    <source>
        <dbReference type="Proteomes" id="UP000663879"/>
    </source>
</evidence>
<evidence type="ECO:0000256" key="6">
    <source>
        <dbReference type="PROSITE-ProRule" id="PRU10141"/>
    </source>
</evidence>
<dbReference type="GO" id="GO:0005634">
    <property type="term" value="C:nucleus"/>
    <property type="evidence" value="ECO:0007669"/>
    <property type="project" value="TreeGrafter"/>
</dbReference>
<dbReference type="Gene3D" id="1.10.510.10">
    <property type="entry name" value="Transferase(Phosphotransferase) domain 1"/>
    <property type="match status" value="1"/>
</dbReference>
<dbReference type="EMBL" id="CAJNOC010000281">
    <property type="protein sequence ID" value="CAF0738269.1"/>
    <property type="molecule type" value="Genomic_DNA"/>
</dbReference>
<gene>
    <name evidence="10" type="ORF">OXX778_LOCUS3246</name>
</gene>
<dbReference type="GO" id="GO:0005524">
    <property type="term" value="F:ATP binding"/>
    <property type="evidence" value="ECO:0007669"/>
    <property type="project" value="UniProtKB-UniRule"/>
</dbReference>
<dbReference type="Proteomes" id="UP000663879">
    <property type="component" value="Unassembled WGS sequence"/>
</dbReference>
<evidence type="ECO:0000256" key="4">
    <source>
        <dbReference type="ARBA" id="ARBA00022777"/>
    </source>
</evidence>
<protein>
    <recommendedName>
        <fullName evidence="9">Protein kinase domain-containing protein</fullName>
    </recommendedName>
</protein>
<evidence type="ECO:0000256" key="8">
    <source>
        <dbReference type="SAM" id="MobiDB-lite"/>
    </source>
</evidence>
<dbReference type="Gene3D" id="3.30.200.20">
    <property type="entry name" value="Phosphorylase Kinase, domain 1"/>
    <property type="match status" value="1"/>
</dbReference>
<keyword evidence="4" id="KW-0418">Kinase</keyword>
<dbReference type="PROSITE" id="PS00107">
    <property type="entry name" value="PROTEIN_KINASE_ATP"/>
    <property type="match status" value="1"/>
</dbReference>
<dbReference type="PROSITE" id="PS50011">
    <property type="entry name" value="PROTEIN_KINASE_DOM"/>
    <property type="match status" value="1"/>
</dbReference>
<dbReference type="PANTHER" id="PTHR24342:SF14">
    <property type="entry name" value="DEATH-ASSOCIATED PROTEIN KINASE DAPK-1"/>
    <property type="match status" value="1"/>
</dbReference>
<organism evidence="10 11">
    <name type="scientific">Brachionus calyciflorus</name>
    <dbReference type="NCBI Taxonomy" id="104777"/>
    <lineage>
        <taxon>Eukaryota</taxon>
        <taxon>Metazoa</taxon>
        <taxon>Spiralia</taxon>
        <taxon>Gnathifera</taxon>
        <taxon>Rotifera</taxon>
        <taxon>Eurotatoria</taxon>
        <taxon>Monogononta</taxon>
        <taxon>Pseudotrocha</taxon>
        <taxon>Ploima</taxon>
        <taxon>Brachionidae</taxon>
        <taxon>Brachionus</taxon>
    </lineage>
</organism>
<keyword evidence="3 6" id="KW-0547">Nucleotide-binding</keyword>
<dbReference type="SUPFAM" id="SSF56112">
    <property type="entry name" value="Protein kinase-like (PK-like)"/>
    <property type="match status" value="1"/>
</dbReference>
<dbReference type="GO" id="GO:0004674">
    <property type="term" value="F:protein serine/threonine kinase activity"/>
    <property type="evidence" value="ECO:0007669"/>
    <property type="project" value="UniProtKB-KW"/>
</dbReference>
<feature type="binding site" evidence="6">
    <location>
        <position position="59"/>
    </location>
    <ligand>
        <name>ATP</name>
        <dbReference type="ChEBI" id="CHEBI:30616"/>
    </ligand>
</feature>
<dbReference type="PANTHER" id="PTHR24342">
    <property type="entry name" value="SERINE/THREONINE-PROTEIN KINASE 17"/>
    <property type="match status" value="1"/>
</dbReference>
<evidence type="ECO:0000313" key="10">
    <source>
        <dbReference type="EMBL" id="CAF0738269.1"/>
    </source>
</evidence>
<evidence type="ECO:0000256" key="7">
    <source>
        <dbReference type="RuleBase" id="RU000304"/>
    </source>
</evidence>
<feature type="compositionally biased region" description="Polar residues" evidence="8">
    <location>
        <begin position="474"/>
        <end position="483"/>
    </location>
</feature>
<accession>A0A813NNF8</accession>
<dbReference type="InterPro" id="IPR017441">
    <property type="entry name" value="Protein_kinase_ATP_BS"/>
</dbReference>
<dbReference type="AlphaFoldDB" id="A0A813NNF8"/>
<comment type="caution">
    <text evidence="10">The sequence shown here is derived from an EMBL/GenBank/DDBJ whole genome shotgun (WGS) entry which is preliminary data.</text>
</comment>
<dbReference type="InterPro" id="IPR011009">
    <property type="entry name" value="Kinase-like_dom_sf"/>
</dbReference>
<evidence type="ECO:0000256" key="5">
    <source>
        <dbReference type="ARBA" id="ARBA00022840"/>
    </source>
</evidence>
<dbReference type="OrthoDB" id="74764at2759"/>
<evidence type="ECO:0000256" key="3">
    <source>
        <dbReference type="ARBA" id="ARBA00022741"/>
    </source>
</evidence>
<comment type="similarity">
    <text evidence="7">Belongs to the protein kinase superfamily.</text>
</comment>
<name>A0A813NNF8_9BILA</name>
<evidence type="ECO:0000256" key="1">
    <source>
        <dbReference type="ARBA" id="ARBA00022527"/>
    </source>
</evidence>
<dbReference type="SMART" id="SM00220">
    <property type="entry name" value="S_TKc"/>
    <property type="match status" value="1"/>
</dbReference>
<dbReference type="GO" id="GO:0035556">
    <property type="term" value="P:intracellular signal transduction"/>
    <property type="evidence" value="ECO:0007669"/>
    <property type="project" value="TreeGrafter"/>
</dbReference>